<accession>A0AAN2C876</accession>
<evidence type="ECO:0000256" key="3">
    <source>
        <dbReference type="ARBA" id="ARBA00024327"/>
    </source>
</evidence>
<evidence type="ECO:0000313" key="6">
    <source>
        <dbReference type="EMBL" id="BDE04766.1"/>
    </source>
</evidence>
<evidence type="ECO:0000256" key="1">
    <source>
        <dbReference type="ARBA" id="ARBA00009732"/>
    </source>
</evidence>
<dbReference type="PIRSF" id="PIRSF000857">
    <property type="entry name" value="PAPS_reductase"/>
    <property type="match status" value="1"/>
</dbReference>
<dbReference type="Gene3D" id="3.40.50.620">
    <property type="entry name" value="HUPs"/>
    <property type="match status" value="1"/>
</dbReference>
<name>A0AAN2C876_UNVUL</name>
<dbReference type="KEGG" id="vab:WPS_00420"/>
<feature type="active site" description="Nucleophile; cysteine thiosulfonate intermediate" evidence="4">
    <location>
        <position position="177"/>
    </location>
</feature>
<gene>
    <name evidence="4 6" type="primary">cysH</name>
    <name evidence="6" type="ORF">WPS_00420</name>
</gene>
<dbReference type="GO" id="GO:0051539">
    <property type="term" value="F:4 iron, 4 sulfur cluster binding"/>
    <property type="evidence" value="ECO:0007669"/>
    <property type="project" value="UniProtKB-UniRule"/>
</dbReference>
<dbReference type="GO" id="GO:0046872">
    <property type="term" value="F:metal ion binding"/>
    <property type="evidence" value="ECO:0007669"/>
    <property type="project" value="UniProtKB-KW"/>
</dbReference>
<feature type="domain" description="Phosphoadenosine phosphosulphate reductase" evidence="5">
    <location>
        <begin position="1"/>
        <end position="159"/>
    </location>
</feature>
<feature type="binding site" evidence="4">
    <location>
        <position position="153"/>
    </location>
    <ligand>
        <name>[4Fe-4S] cluster</name>
        <dbReference type="ChEBI" id="CHEBI:49883"/>
    </ligand>
</feature>
<dbReference type="InterPro" id="IPR004511">
    <property type="entry name" value="PAPS/APS_Rdtase"/>
</dbReference>
<comment type="subcellular location">
    <subcellularLocation>
        <location evidence="4">Cytoplasm</location>
    </subcellularLocation>
</comment>
<keyword evidence="4" id="KW-0408">Iron</keyword>
<keyword evidence="7" id="KW-1185">Reference proteome</keyword>
<comment type="catalytic activity">
    <reaction evidence="4">
        <text>[thioredoxin]-disulfide + sulfite + AMP + 2 H(+) = adenosine 5'-phosphosulfate + [thioredoxin]-dithiol</text>
        <dbReference type="Rhea" id="RHEA:21976"/>
        <dbReference type="Rhea" id="RHEA-COMP:10698"/>
        <dbReference type="Rhea" id="RHEA-COMP:10700"/>
        <dbReference type="ChEBI" id="CHEBI:15378"/>
        <dbReference type="ChEBI" id="CHEBI:17359"/>
        <dbReference type="ChEBI" id="CHEBI:29950"/>
        <dbReference type="ChEBI" id="CHEBI:50058"/>
        <dbReference type="ChEBI" id="CHEBI:58243"/>
        <dbReference type="ChEBI" id="CHEBI:456215"/>
        <dbReference type="EC" id="1.8.4.10"/>
    </reaction>
</comment>
<dbReference type="GO" id="GO:0043866">
    <property type="term" value="F:adenylyl-sulfate reductase (thioredoxin) activity"/>
    <property type="evidence" value="ECO:0007669"/>
    <property type="project" value="UniProtKB-EC"/>
</dbReference>
<dbReference type="PANTHER" id="PTHR46509:SF1">
    <property type="entry name" value="PHOSPHOADENOSINE PHOSPHOSULFATE REDUCTASE"/>
    <property type="match status" value="1"/>
</dbReference>
<reference evidence="6 7" key="1">
    <citation type="journal article" date="2022" name="ISME Commun">
        <title>Vulcanimicrobium alpinus gen. nov. sp. nov., the first cultivated representative of the candidate phylum 'Eremiobacterota', is a metabolically versatile aerobic anoxygenic phototroph.</title>
        <authorList>
            <person name="Yabe S."/>
            <person name="Muto K."/>
            <person name="Abe K."/>
            <person name="Yokota A."/>
            <person name="Staudigel H."/>
            <person name="Tebo B.M."/>
        </authorList>
    </citation>
    <scope>NUCLEOTIDE SEQUENCE [LARGE SCALE GENOMIC DNA]</scope>
    <source>
        <strain evidence="6 7">WC8-2</strain>
    </source>
</reference>
<dbReference type="EC" id="1.8.4.10" evidence="4"/>
<evidence type="ECO:0000256" key="2">
    <source>
        <dbReference type="ARBA" id="ARBA00023002"/>
    </source>
</evidence>
<dbReference type="NCBIfam" id="NF002537">
    <property type="entry name" value="PRK02090.1"/>
    <property type="match status" value="1"/>
</dbReference>
<dbReference type="GO" id="GO:0004604">
    <property type="term" value="F:phosphoadenylyl-sulfate reductase (thioredoxin) activity"/>
    <property type="evidence" value="ECO:0007669"/>
    <property type="project" value="UniProtKB-UniRule"/>
</dbReference>
<dbReference type="NCBIfam" id="TIGR00434">
    <property type="entry name" value="cysH"/>
    <property type="match status" value="1"/>
</dbReference>
<comment type="pathway">
    <text evidence="3 4">Sulfur metabolism; hydrogen sulfide biosynthesis; sulfite from sulfate.</text>
</comment>
<evidence type="ECO:0000313" key="7">
    <source>
        <dbReference type="Proteomes" id="UP001317532"/>
    </source>
</evidence>
<dbReference type="Pfam" id="PF01507">
    <property type="entry name" value="PAPS_reduct"/>
    <property type="match status" value="1"/>
</dbReference>
<dbReference type="HAMAP" id="MF_00063">
    <property type="entry name" value="CysH"/>
    <property type="match status" value="1"/>
</dbReference>
<keyword evidence="4" id="KW-0479">Metal-binding</keyword>
<protein>
    <recommendedName>
        <fullName evidence="4">Adenosine 5'-phosphosulfate reductase</fullName>
        <shortName evidence="4">APS reductase</shortName>
        <ecNumber evidence="4">1.8.4.10</ecNumber>
    </recommendedName>
    <alternativeName>
        <fullName evidence="4">5'-adenylylsulfate reductase</fullName>
    </alternativeName>
    <alternativeName>
        <fullName evidence="4">Thioredoxin-dependent 5'-adenylylsulfate reductase</fullName>
    </alternativeName>
</protein>
<dbReference type="GO" id="GO:0019379">
    <property type="term" value="P:sulfate assimilation, phosphoadenylyl sulfate reduction by phosphoadenylyl-sulfate reductase (thioredoxin)"/>
    <property type="evidence" value="ECO:0007669"/>
    <property type="project" value="UniProtKB-UniRule"/>
</dbReference>
<feature type="binding site" evidence="4">
    <location>
        <position position="156"/>
    </location>
    <ligand>
        <name>[4Fe-4S] cluster</name>
        <dbReference type="ChEBI" id="CHEBI:49883"/>
    </ligand>
</feature>
<evidence type="ECO:0000256" key="4">
    <source>
        <dbReference type="HAMAP-Rule" id="MF_00063"/>
    </source>
</evidence>
<feature type="binding site" evidence="4">
    <location>
        <position position="71"/>
    </location>
    <ligand>
        <name>[4Fe-4S] cluster</name>
        <dbReference type="ChEBI" id="CHEBI:49883"/>
    </ligand>
</feature>
<dbReference type="SUPFAM" id="SSF52402">
    <property type="entry name" value="Adenine nucleotide alpha hydrolases-like"/>
    <property type="match status" value="1"/>
</dbReference>
<keyword evidence="4" id="KW-0963">Cytoplasm</keyword>
<comment type="cofactor">
    <cofactor evidence="4">
        <name>[4Fe-4S] cluster</name>
        <dbReference type="ChEBI" id="CHEBI:49883"/>
    </cofactor>
    <text evidence="4">Binds 1 [4Fe-4S] cluster per subunit.</text>
</comment>
<comment type="similarity">
    <text evidence="1 4">Belongs to the PAPS reductase family. CysH subfamily.</text>
</comment>
<organism evidence="6 7">
    <name type="scientific">Vulcanimicrobium alpinum</name>
    <dbReference type="NCBI Taxonomy" id="3016050"/>
    <lineage>
        <taxon>Bacteria</taxon>
        <taxon>Bacillati</taxon>
        <taxon>Vulcanimicrobiota</taxon>
        <taxon>Vulcanimicrobiia</taxon>
        <taxon>Vulcanimicrobiales</taxon>
        <taxon>Vulcanimicrobiaceae</taxon>
        <taxon>Vulcanimicrobium</taxon>
    </lineage>
</organism>
<feature type="binding site" evidence="4">
    <location>
        <position position="72"/>
    </location>
    <ligand>
        <name>[4Fe-4S] cluster</name>
        <dbReference type="ChEBI" id="CHEBI:49883"/>
    </ligand>
</feature>
<comment type="function">
    <text evidence="4">Catalyzes the formation of sulfite from adenosine 5'-phosphosulfate (APS) using thioredoxin as an electron donor.</text>
</comment>
<evidence type="ECO:0000259" key="5">
    <source>
        <dbReference type="Pfam" id="PF01507"/>
    </source>
</evidence>
<dbReference type="GO" id="GO:0070814">
    <property type="term" value="P:hydrogen sulfide biosynthetic process"/>
    <property type="evidence" value="ECO:0007669"/>
    <property type="project" value="UniProtKB-UniRule"/>
</dbReference>
<dbReference type="AlphaFoldDB" id="A0AAN2C876"/>
<dbReference type="EMBL" id="AP025523">
    <property type="protein sequence ID" value="BDE04766.1"/>
    <property type="molecule type" value="Genomic_DNA"/>
</dbReference>
<proteinExistence type="inferred from homology"/>
<dbReference type="PANTHER" id="PTHR46509">
    <property type="entry name" value="PHOSPHOADENOSINE PHOSPHOSULFATE REDUCTASE"/>
    <property type="match status" value="1"/>
</dbReference>
<dbReference type="GO" id="GO:0005737">
    <property type="term" value="C:cytoplasm"/>
    <property type="evidence" value="ECO:0007669"/>
    <property type="project" value="UniProtKB-SubCell"/>
</dbReference>
<dbReference type="InterPro" id="IPR014729">
    <property type="entry name" value="Rossmann-like_a/b/a_fold"/>
</dbReference>
<dbReference type="Proteomes" id="UP001317532">
    <property type="component" value="Chromosome"/>
</dbReference>
<dbReference type="InterPro" id="IPR002500">
    <property type="entry name" value="PAPS_reduct_dom"/>
</dbReference>
<keyword evidence="4" id="KW-0411">Iron-sulfur</keyword>
<dbReference type="RefSeq" id="WP_317995858.1">
    <property type="nucleotide sequence ID" value="NZ_AP025523.1"/>
</dbReference>
<keyword evidence="2 4" id="KW-0560">Oxidoreductase</keyword>
<sequence length="187" mass="20918">MVLLDMTMRVDPHVPVFYLDTGLLFDEVRALTARARERYGIDPIAMTPAQSLDEQAERYGAALWERDPDLCCALRKVEPYRAFMRGYAAWLTGIRRTQSAVRREVAPMSVDDDGITKVSPLFDWTDDDIEQYVAAYDVPVNALHAQGYPGVGCVPCTRAVAPGEDARARRWVAKTECGLHVRTAAAR</sequence>